<evidence type="ECO:0000313" key="10">
    <source>
        <dbReference type="VGNC" id="VGNC:73332"/>
    </source>
</evidence>
<dbReference type="GO" id="GO:0005978">
    <property type="term" value="P:glycogen biosynthetic process"/>
    <property type="evidence" value="ECO:0007669"/>
    <property type="project" value="UniProtKB-KW"/>
</dbReference>
<keyword evidence="2" id="KW-0320">Glycogen biosynthesis</keyword>
<comment type="catalytic activity">
    <reaction evidence="5">
        <text>[1,4-alpha-D-glucosyl](n)-L-tyrosyl-[glycogenin] + UDP-alpha-D-glucose = [1,4-alpha-D-glucosyl](n+1)-L-tyrosyl-[glycogenin] + UDP + H(+)</text>
        <dbReference type="Rhea" id="RHEA:56560"/>
        <dbReference type="Rhea" id="RHEA-COMP:14606"/>
        <dbReference type="Rhea" id="RHEA-COMP:14607"/>
        <dbReference type="ChEBI" id="CHEBI:15378"/>
        <dbReference type="ChEBI" id="CHEBI:58223"/>
        <dbReference type="ChEBI" id="CHEBI:58885"/>
        <dbReference type="ChEBI" id="CHEBI:140574"/>
        <dbReference type="EC" id="2.4.1.186"/>
    </reaction>
    <physiologicalReaction direction="left-to-right" evidence="5">
        <dbReference type="Rhea" id="RHEA:56561"/>
    </physiologicalReaction>
</comment>
<comment type="catalytic activity">
    <reaction evidence="6">
        <text>L-tyrosyl-[glycogenin] + UDP-alpha-D-glucose = alpha-D-glucosyl-L-tyrosyl-[glycogenin] + UDP + H(+)</text>
        <dbReference type="Rhea" id="RHEA:23360"/>
        <dbReference type="Rhea" id="RHEA-COMP:14604"/>
        <dbReference type="Rhea" id="RHEA-COMP:14605"/>
        <dbReference type="ChEBI" id="CHEBI:15378"/>
        <dbReference type="ChEBI" id="CHEBI:46858"/>
        <dbReference type="ChEBI" id="CHEBI:58223"/>
        <dbReference type="ChEBI" id="CHEBI:58885"/>
        <dbReference type="ChEBI" id="CHEBI:140573"/>
        <dbReference type="EC" id="2.4.1.186"/>
    </reaction>
    <physiologicalReaction direction="left-to-right" evidence="6">
        <dbReference type="Rhea" id="RHEA:23361"/>
    </physiologicalReaction>
</comment>
<evidence type="ECO:0000256" key="1">
    <source>
        <dbReference type="ARBA" id="ARBA00004964"/>
    </source>
</evidence>
<evidence type="ECO:0000256" key="5">
    <source>
        <dbReference type="ARBA" id="ARBA00047374"/>
    </source>
</evidence>
<dbReference type="VEuPathDB" id="HostDB:ENSMMUG00000005521"/>
<organism evidence="8 9">
    <name type="scientific">Macaca mulatta</name>
    <name type="common">Rhesus macaque</name>
    <dbReference type="NCBI Taxonomy" id="9544"/>
    <lineage>
        <taxon>Eukaryota</taxon>
        <taxon>Metazoa</taxon>
        <taxon>Chordata</taxon>
        <taxon>Craniata</taxon>
        <taxon>Vertebrata</taxon>
        <taxon>Euteleostomi</taxon>
        <taxon>Mammalia</taxon>
        <taxon>Eutheria</taxon>
        <taxon>Euarchontoglires</taxon>
        <taxon>Primates</taxon>
        <taxon>Haplorrhini</taxon>
        <taxon>Catarrhini</taxon>
        <taxon>Cercopithecidae</taxon>
        <taxon>Cercopithecinae</taxon>
        <taxon>Macaca</taxon>
    </lineage>
</organism>
<evidence type="ECO:0000313" key="9">
    <source>
        <dbReference type="Proteomes" id="UP000006718"/>
    </source>
</evidence>
<dbReference type="InterPro" id="IPR029044">
    <property type="entry name" value="Nucleotide-diphossugar_trans"/>
</dbReference>
<dbReference type="Bgee" id="ENSMMUG00000005521">
    <property type="expression patterns" value="Expressed in hindlimb stylopod muscle and 22 other cell types or tissues"/>
</dbReference>
<evidence type="ECO:0000256" key="6">
    <source>
        <dbReference type="ARBA" id="ARBA00047924"/>
    </source>
</evidence>
<dbReference type="FunFam" id="3.90.550.10:FF:000144">
    <property type="entry name" value="Glycogenin 1"/>
    <property type="match status" value="1"/>
</dbReference>
<dbReference type="Proteomes" id="UP000006718">
    <property type="component" value="Chromosome 2"/>
</dbReference>
<evidence type="ECO:0000256" key="2">
    <source>
        <dbReference type="ARBA" id="ARBA00023056"/>
    </source>
</evidence>
<dbReference type="Gene3D" id="3.90.550.10">
    <property type="entry name" value="Spore Coat Polysaccharide Biosynthesis Protein SpsA, Chain A"/>
    <property type="match status" value="1"/>
</dbReference>
<evidence type="ECO:0000256" key="4">
    <source>
        <dbReference type="ARBA" id="ARBA00038934"/>
    </source>
</evidence>
<dbReference type="ExpressionAtlas" id="F7GFD8">
    <property type="expression patterns" value="baseline"/>
</dbReference>
<reference evidence="9" key="1">
    <citation type="journal article" date="2007" name="Science">
        <title>Evolutionary and biomedical insights from the rhesus macaque genome.</title>
        <authorList>
            <person name="Gibbs R.A."/>
            <person name="Rogers J."/>
            <person name="Katze M.G."/>
            <person name="Bumgarner R."/>
            <person name="Weinstock G.M."/>
            <person name="Mardis E.R."/>
            <person name="Remington K.A."/>
            <person name="Strausberg R.L."/>
            <person name="Venter J.C."/>
            <person name="Wilson R.K."/>
            <person name="Batzer M.A."/>
            <person name="Bustamante C.D."/>
            <person name="Eichler E.E."/>
            <person name="Hahn M.W."/>
            <person name="Hardison R.C."/>
            <person name="Makova K.D."/>
            <person name="Miller W."/>
            <person name="Milosavljevic A."/>
            <person name="Palermo R.E."/>
            <person name="Siepel A."/>
            <person name="Sikela J.M."/>
            <person name="Attaway T."/>
            <person name="Bell S."/>
            <person name="Bernard K.E."/>
            <person name="Buhay C.J."/>
            <person name="Chandrabose M.N."/>
            <person name="Dao M."/>
            <person name="Davis C."/>
            <person name="Delehaunty K.D."/>
            <person name="Ding Y."/>
            <person name="Dinh H.H."/>
            <person name="Dugan-Rocha S."/>
            <person name="Fulton L.A."/>
            <person name="Gabisi R.A."/>
            <person name="Garner T.T."/>
            <person name="Godfrey J."/>
            <person name="Hawes A.C."/>
            <person name="Hernandez J."/>
            <person name="Hines S."/>
            <person name="Holder M."/>
            <person name="Hume J."/>
            <person name="Jhangiani S.N."/>
            <person name="Joshi V."/>
            <person name="Khan Z.M."/>
            <person name="Kirkness E.F."/>
            <person name="Cree A."/>
            <person name="Fowler R.G."/>
            <person name="Lee S."/>
            <person name="Lewis L.R."/>
            <person name="Li Z."/>
            <person name="Liu Y.-S."/>
            <person name="Moore S.M."/>
            <person name="Muzny D."/>
            <person name="Nazareth L.V."/>
            <person name="Ngo D.N."/>
            <person name="Okwuonu G.O."/>
            <person name="Pai G."/>
            <person name="Parker D."/>
            <person name="Paul H.A."/>
            <person name="Pfannkoch C."/>
            <person name="Pohl C.S."/>
            <person name="Rogers Y.-H.C."/>
            <person name="Ruiz S.J."/>
            <person name="Sabo A."/>
            <person name="Santibanez J."/>
            <person name="Schneider B.W."/>
            <person name="Smith S.M."/>
            <person name="Sodergren E."/>
            <person name="Svatek A.F."/>
            <person name="Utterback T.R."/>
            <person name="Vattathil S."/>
            <person name="Warren W."/>
            <person name="White C.S."/>
            <person name="Chinwalla A.T."/>
            <person name="Feng Y."/>
            <person name="Halpern A.L."/>
            <person name="Hillier L.W."/>
            <person name="Huang X."/>
            <person name="Minx P."/>
            <person name="Nelson J.O."/>
            <person name="Pepin K.H."/>
            <person name="Qin X."/>
            <person name="Sutton G.G."/>
            <person name="Venter E."/>
            <person name="Walenz B.P."/>
            <person name="Wallis J.W."/>
            <person name="Worley K.C."/>
            <person name="Yang S.-P."/>
            <person name="Jones S.M."/>
            <person name="Marra M.A."/>
            <person name="Rocchi M."/>
            <person name="Schein J.E."/>
            <person name="Baertsch R."/>
            <person name="Clarke L."/>
            <person name="Csuros M."/>
            <person name="Glasscock J."/>
            <person name="Harris R.A."/>
            <person name="Havlak P."/>
            <person name="Jackson A.R."/>
            <person name="Jiang H."/>
            <person name="Liu Y."/>
            <person name="Messina D.N."/>
            <person name="Shen Y."/>
            <person name="Song H.X.-Z."/>
            <person name="Wylie T."/>
            <person name="Zhang L."/>
            <person name="Birney E."/>
            <person name="Han K."/>
            <person name="Konkel M.K."/>
            <person name="Lee J."/>
            <person name="Smit A.F.A."/>
            <person name="Ullmer B."/>
            <person name="Wang H."/>
            <person name="Xing J."/>
            <person name="Burhans R."/>
            <person name="Cheng Z."/>
            <person name="Karro J.E."/>
            <person name="Ma J."/>
            <person name="Raney B."/>
            <person name="She X."/>
            <person name="Cox M.J."/>
            <person name="Demuth J.P."/>
            <person name="Dumas L.J."/>
            <person name="Han S.-G."/>
            <person name="Hopkins J."/>
            <person name="Karimpour-Fard A."/>
            <person name="Kim Y.H."/>
            <person name="Pollack J.R."/>
            <person name="Vinar T."/>
            <person name="Addo-Quaye C."/>
            <person name="Degenhardt J."/>
            <person name="Denby A."/>
            <person name="Hubisz M.J."/>
            <person name="Indap A."/>
            <person name="Kosiol C."/>
            <person name="Lahn B.T."/>
            <person name="Lawson H.A."/>
            <person name="Marklein A."/>
            <person name="Nielsen R."/>
            <person name="Vallender E.J."/>
            <person name="Clark A.G."/>
            <person name="Ferguson B."/>
            <person name="Hernandez R.D."/>
            <person name="Hirani K."/>
            <person name="Kehrer-Sawatzki H."/>
            <person name="Kolb J."/>
            <person name="Patil S."/>
            <person name="Pu L.-L."/>
            <person name="Ren Y."/>
            <person name="Smith D.G."/>
            <person name="Wheeler D.A."/>
            <person name="Schenck I."/>
            <person name="Ball E.V."/>
            <person name="Chen R."/>
            <person name="Cooper D.N."/>
            <person name="Giardine B."/>
            <person name="Hsu F."/>
            <person name="Kent W.J."/>
            <person name="Lesk A."/>
            <person name="Nelson D.L."/>
            <person name="O'brien W.E."/>
            <person name="Pruefer K."/>
            <person name="Stenson P.D."/>
            <person name="Wallace J.C."/>
            <person name="Ke H."/>
            <person name="Liu X.-M."/>
            <person name="Wang P."/>
            <person name="Xiang A.P."/>
            <person name="Yang F."/>
            <person name="Barber G.P."/>
            <person name="Haussler D."/>
            <person name="Karolchik D."/>
            <person name="Kern A.D."/>
            <person name="Kuhn R.M."/>
            <person name="Smith K.E."/>
            <person name="Zwieg A.S."/>
        </authorList>
    </citation>
    <scope>NUCLEOTIDE SEQUENCE [LARGE SCALE GENOMIC DNA]</scope>
    <source>
        <strain evidence="9">17573</strain>
    </source>
</reference>
<keyword evidence="9" id="KW-1185">Reference proteome</keyword>
<dbReference type="SMR" id="F7GFD8"/>
<dbReference type="InterPro" id="IPR050587">
    <property type="entry name" value="GNT1/Glycosyltrans_8"/>
</dbReference>
<dbReference type="HOGENOM" id="CLU_017171_0_0_1"/>
<reference evidence="8" key="2">
    <citation type="submission" date="2019-01" db="EMBL/GenBank/DDBJ databases">
        <authorList>
            <person name="Graves T."/>
            <person name="Eichler E.E."/>
            <person name="Wilson R.K."/>
        </authorList>
    </citation>
    <scope>NUCLEOTIDE SEQUENCE [LARGE SCALE GENOMIC DNA]</scope>
    <source>
        <strain evidence="8">17573</strain>
    </source>
</reference>
<evidence type="ECO:0000313" key="8">
    <source>
        <dbReference type="Ensembl" id="ENSMMUP00000007306.4"/>
    </source>
</evidence>
<dbReference type="GeneTree" id="ENSGT00940000154674"/>
<sequence length="296" mass="33550">MTDQAFVTLTTNDAYAKGALVLGSSLKQHRTTRRLVVLATPQVSDSMRKVLETVFDEVIMVDVLDSGDSAHLTLMKRPELGVTLTKLHCWSLTQYSKCVFMDADTLVLANIDDLFEREELSAAPDPGWPDCFNSGVFVYQPSVETYNQLLRLASEQGSFDGGDQGILNTFFSSWATRDIRKHLPFIYNLSSISIYSYLPAFKVFQTWSIHWLSLVASVERKMSQEPYHICPLGRSQLWHSHLYPRKNGRSDGNRARLIIWEQIPLTTSRGNLTLTSSRNTAFFCEHIHFTSLVSDT</sequence>
<protein>
    <recommendedName>
        <fullName evidence="4">glycogenin glucosyltransferase</fullName>
        <ecNumber evidence="4">2.4.1.186</ecNumber>
    </recommendedName>
</protein>
<accession>F7GFD8</accession>
<evidence type="ECO:0000256" key="7">
    <source>
        <dbReference type="ARBA" id="ARBA00049637"/>
    </source>
</evidence>
<gene>
    <name evidence="8 10" type="primary">GYG1</name>
</gene>
<dbReference type="VGNC" id="VGNC:73332">
    <property type="gene designation" value="GYG1"/>
</dbReference>
<dbReference type="CDD" id="cd02537">
    <property type="entry name" value="GT8_Glycogenin"/>
    <property type="match status" value="1"/>
</dbReference>
<dbReference type="Ensembl" id="ENSMMUT00000007776.4">
    <property type="protein sequence ID" value="ENSMMUP00000007306.4"/>
    <property type="gene ID" value="ENSMMUG00000005521.4"/>
</dbReference>
<name>F7GFD8_MACMU</name>
<comment type="pathway">
    <text evidence="1">Glycan biosynthesis; glycogen biosynthesis.</text>
</comment>
<proteinExistence type="inferred from homology"/>
<evidence type="ECO:0000256" key="3">
    <source>
        <dbReference type="ARBA" id="ARBA00038162"/>
    </source>
</evidence>
<dbReference type="Pfam" id="PF01501">
    <property type="entry name" value="Glyco_transf_8"/>
    <property type="match status" value="1"/>
</dbReference>
<comment type="similarity">
    <text evidence="3">Belongs to the glycosyltransferase 8 family. Glycogenin subfamily.</text>
</comment>
<reference evidence="8" key="3">
    <citation type="submission" date="2025-08" db="UniProtKB">
        <authorList>
            <consortium name="Ensembl"/>
        </authorList>
    </citation>
    <scope>IDENTIFICATION</scope>
    <source>
        <strain evidence="8">17573</strain>
    </source>
</reference>
<dbReference type="EC" id="2.4.1.186" evidence="4"/>
<dbReference type="SUPFAM" id="SSF53448">
    <property type="entry name" value="Nucleotide-diphospho-sugar transferases"/>
    <property type="match status" value="1"/>
</dbReference>
<dbReference type="AlphaFoldDB" id="F7GFD8"/>
<comment type="function">
    <text evidence="7">Glycogenin participates in the glycogen biosynthetic process along with glycogen synthase and glycogen branching enzyme. It catalyzes the formation of a short alpha (1,4)-glucosyl chain covalently attached via a glucose 1-O-tyrosyl linkage to internal tyrosine residues and these chains act as primers for the elongation reaction catalyzed by glycogen synthase.</text>
</comment>
<reference evidence="8" key="4">
    <citation type="submission" date="2025-09" db="UniProtKB">
        <authorList>
            <consortium name="Ensembl"/>
        </authorList>
    </citation>
    <scope>IDENTIFICATION</scope>
    <source>
        <strain evidence="8">17573</strain>
    </source>
</reference>
<dbReference type="InterPro" id="IPR002495">
    <property type="entry name" value="Glyco_trans_8"/>
</dbReference>
<dbReference type="PANTHER" id="PTHR11183">
    <property type="entry name" value="GLYCOGENIN SUBFAMILY MEMBER"/>
    <property type="match status" value="1"/>
</dbReference>
<dbReference type="GO" id="GO:0008466">
    <property type="term" value="F:glycogenin glucosyltransferase activity"/>
    <property type="evidence" value="ECO:0007669"/>
    <property type="project" value="UniProtKB-EC"/>
</dbReference>